<dbReference type="GO" id="GO:0003676">
    <property type="term" value="F:nucleic acid binding"/>
    <property type="evidence" value="ECO:0007669"/>
    <property type="project" value="UniProtKB-UniRule"/>
</dbReference>
<dbReference type="Gene3D" id="3.90.1640.10">
    <property type="entry name" value="inorganic pyrophosphatase (n-terminal core)"/>
    <property type="match status" value="1"/>
</dbReference>
<proteinExistence type="inferred from homology"/>
<comment type="subcellular location">
    <subcellularLocation>
        <location evidence="1">Cell membrane</location>
    </subcellularLocation>
</comment>
<comment type="catalytic activity">
    <reaction evidence="1">
        <text>3',3'-c-di-AMP + H2O = 5'-O-phosphonoadenylyl-(3'-&gt;5')-adenosine + H(+)</text>
        <dbReference type="Rhea" id="RHEA:54420"/>
        <dbReference type="ChEBI" id="CHEBI:15377"/>
        <dbReference type="ChEBI" id="CHEBI:15378"/>
        <dbReference type="ChEBI" id="CHEBI:71500"/>
        <dbReference type="ChEBI" id="CHEBI:138171"/>
    </reaction>
</comment>
<feature type="transmembrane region" description="Helical" evidence="3">
    <location>
        <begin position="15"/>
        <end position="48"/>
    </location>
</feature>
<evidence type="ECO:0000313" key="7">
    <source>
        <dbReference type="Proteomes" id="UP000886808"/>
    </source>
</evidence>
<dbReference type="FunFam" id="3.90.1640.10:FF:000002">
    <property type="entry name" value="Cyclic-di-AMP phosphodiesterase"/>
    <property type="match status" value="1"/>
</dbReference>
<reference evidence="6" key="2">
    <citation type="submission" date="2021-04" db="EMBL/GenBank/DDBJ databases">
        <authorList>
            <person name="Gilroy R."/>
        </authorList>
    </citation>
    <scope>NUCLEOTIDE SEQUENCE</scope>
    <source>
        <strain evidence="6">CHK193-4272</strain>
    </source>
</reference>
<dbReference type="InterPro" id="IPR038763">
    <property type="entry name" value="DHH_sf"/>
</dbReference>
<name>A0A9D1TH54_9FIRM</name>
<comment type="caution">
    <text evidence="6">The sequence shown here is derived from an EMBL/GenBank/DDBJ whole genome shotgun (WGS) entry which is preliminary data.</text>
</comment>
<sequence length="665" mass="74169">MDKKLKRIIQPGYHFYFAIFLLFALSCAYVSPVMSSVGIVLCLMMYLIYRQRERLRRTEMMRYLQGVTLDAGHSSRSSIVDFPLPTVIVRASTNEILWANDAFCEATGHWDCAPNENFRDIAPDFDTQWLADGESKYSGELKVDDNYFWVYGSIVNEQEEILLVLYFVPCTDYIHCRERYTLSRPIVSIICIDNYEELTKSATDSEKSSILAEIDRKIAQWAKDSRSLLRKYDRDKYIFVLESGDLSKLASKKFSVLDDVRTIQSRAGVVATLSIGIGSEGENFSECFHYAGVALDMALSRGGDQAVIKTKYNFEFFGGLSKELEKRTKVKSRVVANALMQLIRESSRVMIMGHQTSDMDSVGAAVGMACAVKTHGKPVNIVVRKEKSLAKELISKIENKEGNENLFIEPDDAMVLCDYNTLLIVVDTNRPDYVESLPLLQSINKVAVIDHHRRAASYIENFALNLHEPYASSASELVCELLQYMVQSSDVSKEEAECLLAGIYLDTKGFSIKTGVRTFEAAAYLKRAGAEMVAVKKLFQSTLEEYMQCQRVISSAKDCGGGIILAISDEDIQDRALAAIAADSLLNIIGVRASVVAFQSENDTIVSARSFGQVNVQIVMEKLGGGGNITSAGAQLRNTSLEEAEPRLLDAISEYLGEDDRKDKL</sequence>
<evidence type="ECO:0000259" key="5">
    <source>
        <dbReference type="Pfam" id="PF02272"/>
    </source>
</evidence>
<feature type="domain" description="DDH" evidence="4">
    <location>
        <begin position="348"/>
        <end position="503"/>
    </location>
</feature>
<dbReference type="Pfam" id="PF02272">
    <property type="entry name" value="DHHA1"/>
    <property type="match status" value="1"/>
</dbReference>
<evidence type="ECO:0000256" key="3">
    <source>
        <dbReference type="SAM" id="Phobius"/>
    </source>
</evidence>
<dbReference type="InterPro" id="IPR014528">
    <property type="entry name" value="GdpP/PdeA"/>
</dbReference>
<dbReference type="PANTHER" id="PTHR47618:SF2">
    <property type="entry name" value="CYCLIC-DI-AMP PHOSPHODIESTERASE GDPP"/>
    <property type="match status" value="1"/>
</dbReference>
<dbReference type="PANTHER" id="PTHR47618">
    <property type="entry name" value="BIFUNCTIONAL OLIGORIBONUCLEASE AND PAP PHOSPHATASE NRNA"/>
    <property type="match status" value="1"/>
</dbReference>
<accession>A0A9D1TH54</accession>
<dbReference type="GO" id="GO:0005886">
    <property type="term" value="C:plasma membrane"/>
    <property type="evidence" value="ECO:0007669"/>
    <property type="project" value="UniProtKB-SubCell"/>
</dbReference>
<protein>
    <recommendedName>
        <fullName evidence="1">Cyclic-di-AMP phosphodiesterase</fullName>
        <ecNumber evidence="1">3.1.4.-</ecNumber>
    </recommendedName>
</protein>
<dbReference type="GO" id="GO:0016787">
    <property type="term" value="F:hydrolase activity"/>
    <property type="evidence" value="ECO:0007669"/>
    <property type="project" value="UniProtKB-UniRule"/>
</dbReference>
<feature type="binding site" evidence="2">
    <location>
        <position position="506"/>
    </location>
    <ligand>
        <name>Mn(2+)</name>
        <dbReference type="ChEBI" id="CHEBI:29035"/>
        <label>2</label>
    </ligand>
</feature>
<dbReference type="AlphaFoldDB" id="A0A9D1TH54"/>
<dbReference type="PIRSF" id="PIRSF026583">
    <property type="entry name" value="YybT"/>
    <property type="match status" value="1"/>
</dbReference>
<feature type="domain" description="DHHA1" evidence="5">
    <location>
        <begin position="571"/>
        <end position="657"/>
    </location>
</feature>
<feature type="binding site" evidence="2">
    <location>
        <position position="358"/>
    </location>
    <ligand>
        <name>Mn(2+)</name>
        <dbReference type="ChEBI" id="CHEBI:29035"/>
        <label>1</label>
    </ligand>
</feature>
<organism evidence="6 7">
    <name type="scientific">Candidatus Butyricicoccus avistercoris</name>
    <dbReference type="NCBI Taxonomy" id="2838518"/>
    <lineage>
        <taxon>Bacteria</taxon>
        <taxon>Bacillati</taxon>
        <taxon>Bacillota</taxon>
        <taxon>Clostridia</taxon>
        <taxon>Eubacteriales</taxon>
        <taxon>Butyricicoccaceae</taxon>
        <taxon>Butyricicoccus</taxon>
    </lineage>
</organism>
<evidence type="ECO:0000256" key="1">
    <source>
        <dbReference type="PIRNR" id="PIRNR026583"/>
    </source>
</evidence>
<dbReference type="EC" id="3.1.4.-" evidence="1"/>
<dbReference type="InterPro" id="IPR003156">
    <property type="entry name" value="DHHA1_dom"/>
</dbReference>
<dbReference type="PROSITE" id="PS51257">
    <property type="entry name" value="PROKAR_LIPOPROTEIN"/>
    <property type="match status" value="1"/>
</dbReference>
<keyword evidence="3" id="KW-0812">Transmembrane</keyword>
<dbReference type="Gene3D" id="3.10.310.30">
    <property type="match status" value="1"/>
</dbReference>
<comment type="similarity">
    <text evidence="1">Belongs to the GdpP/PdeA phosphodiesterase family.</text>
</comment>
<dbReference type="Gene3D" id="3.30.450.20">
    <property type="entry name" value="PAS domain"/>
    <property type="match status" value="1"/>
</dbReference>
<dbReference type="Proteomes" id="UP000886808">
    <property type="component" value="Unassembled WGS sequence"/>
</dbReference>
<feature type="binding site" evidence="2">
    <location>
        <position position="427"/>
    </location>
    <ligand>
        <name>Mn(2+)</name>
        <dbReference type="ChEBI" id="CHEBI:29035"/>
        <label>1</label>
    </ligand>
</feature>
<keyword evidence="1 3" id="KW-0472">Membrane</keyword>
<feature type="binding site" evidence="2">
    <location>
        <position position="360"/>
    </location>
    <ligand>
        <name>Mn(2+)</name>
        <dbReference type="ChEBI" id="CHEBI:29035"/>
        <label>2</label>
    </ligand>
</feature>
<dbReference type="InterPro" id="IPR001667">
    <property type="entry name" value="DDH_dom"/>
</dbReference>
<dbReference type="Pfam" id="PF24898">
    <property type="entry name" value="GGDEF_GdpP"/>
    <property type="match status" value="1"/>
</dbReference>
<keyword evidence="2" id="KW-0464">Manganese</keyword>
<keyword evidence="1" id="KW-1003">Cell membrane</keyword>
<comment type="cofactor">
    <cofactor evidence="2">
        <name>Mn(2+)</name>
        <dbReference type="ChEBI" id="CHEBI:29035"/>
    </cofactor>
    <text evidence="2">For phosphodiesterase activity, probably binds 2 Mn(2+) per subunit.</text>
</comment>
<feature type="binding site" evidence="2">
    <location>
        <position position="427"/>
    </location>
    <ligand>
        <name>Mn(2+)</name>
        <dbReference type="ChEBI" id="CHEBI:29035"/>
        <label>2</label>
    </ligand>
</feature>
<evidence type="ECO:0000259" key="4">
    <source>
        <dbReference type="Pfam" id="PF01368"/>
    </source>
</evidence>
<evidence type="ECO:0000256" key="2">
    <source>
        <dbReference type="PIRSR" id="PIRSR026583-50"/>
    </source>
</evidence>
<dbReference type="EMBL" id="DXIE01000018">
    <property type="protein sequence ID" value="HIV61722.1"/>
    <property type="molecule type" value="Genomic_DNA"/>
</dbReference>
<feature type="binding site" evidence="2">
    <location>
        <position position="451"/>
    </location>
    <ligand>
        <name>Mn(2+)</name>
        <dbReference type="ChEBI" id="CHEBI:29035"/>
        <label>2</label>
    </ligand>
</feature>
<dbReference type="Pfam" id="PF01368">
    <property type="entry name" value="DHH"/>
    <property type="match status" value="1"/>
</dbReference>
<keyword evidence="3" id="KW-1133">Transmembrane helix</keyword>
<comment type="function">
    <text evidence="1">Has phosphodiesterase (PDE) activity against cyclic-di-AMP (c-di-AMP).</text>
</comment>
<reference evidence="6" key="1">
    <citation type="journal article" date="2021" name="PeerJ">
        <title>Extensive microbial diversity within the chicken gut microbiome revealed by metagenomics and culture.</title>
        <authorList>
            <person name="Gilroy R."/>
            <person name="Ravi A."/>
            <person name="Getino M."/>
            <person name="Pursley I."/>
            <person name="Horton D.L."/>
            <person name="Alikhan N.F."/>
            <person name="Baker D."/>
            <person name="Gharbi K."/>
            <person name="Hall N."/>
            <person name="Watson M."/>
            <person name="Adriaenssens E.M."/>
            <person name="Foster-Nyarko E."/>
            <person name="Jarju S."/>
            <person name="Secka A."/>
            <person name="Antonio M."/>
            <person name="Oren A."/>
            <person name="Chaudhuri R.R."/>
            <person name="La Ragione R."/>
            <person name="Hildebrand F."/>
            <person name="Pallen M.J."/>
        </authorList>
    </citation>
    <scope>NUCLEOTIDE SEQUENCE</scope>
    <source>
        <strain evidence="6">CHK193-4272</strain>
    </source>
</reference>
<keyword evidence="2" id="KW-0479">Metal-binding</keyword>
<dbReference type="SUPFAM" id="SSF64182">
    <property type="entry name" value="DHH phosphoesterases"/>
    <property type="match status" value="1"/>
</dbReference>
<gene>
    <name evidence="6" type="ORF">H9746_02580</name>
</gene>
<feature type="binding site" evidence="2">
    <location>
        <position position="354"/>
    </location>
    <ligand>
        <name>Mn(2+)</name>
        <dbReference type="ChEBI" id="CHEBI:29035"/>
        <label>1</label>
    </ligand>
</feature>
<evidence type="ECO:0000313" key="6">
    <source>
        <dbReference type="EMBL" id="HIV61722.1"/>
    </source>
</evidence>
<dbReference type="InterPro" id="IPR051319">
    <property type="entry name" value="Oligoribo/pAp-PDE_c-di-AMP_PDE"/>
</dbReference>
<keyword evidence="1" id="KW-0378">Hydrolase</keyword>
<dbReference type="GO" id="GO:0046872">
    <property type="term" value="F:metal ion binding"/>
    <property type="evidence" value="ECO:0007669"/>
    <property type="project" value="UniProtKB-KW"/>
</dbReference>